<sequence>MRAKARLGKGRRLGQEMCVWVFLPWANSYCVRLQLCLKSMNYRCIAYILSGKETAVFNYPCISHIKTHDYIILQQSAPKSLV</sequence>
<dbReference type="EMBL" id="JBBHLL010000094">
    <property type="protein sequence ID" value="KAK7817580.1"/>
    <property type="molecule type" value="Genomic_DNA"/>
</dbReference>
<name>A0AAW0IS31_MYOGA</name>
<evidence type="ECO:0000313" key="1">
    <source>
        <dbReference type="EMBL" id="KAK7817580.1"/>
    </source>
</evidence>
<proteinExistence type="predicted"/>
<keyword evidence="2" id="KW-1185">Reference proteome</keyword>
<accession>A0AAW0IS31</accession>
<organism evidence="1 2">
    <name type="scientific">Myodes glareolus</name>
    <name type="common">Bank vole</name>
    <name type="synonym">Clethrionomys glareolus</name>
    <dbReference type="NCBI Taxonomy" id="447135"/>
    <lineage>
        <taxon>Eukaryota</taxon>
        <taxon>Metazoa</taxon>
        <taxon>Chordata</taxon>
        <taxon>Craniata</taxon>
        <taxon>Vertebrata</taxon>
        <taxon>Euteleostomi</taxon>
        <taxon>Mammalia</taxon>
        <taxon>Eutheria</taxon>
        <taxon>Euarchontoglires</taxon>
        <taxon>Glires</taxon>
        <taxon>Rodentia</taxon>
        <taxon>Myomorpha</taxon>
        <taxon>Muroidea</taxon>
        <taxon>Cricetidae</taxon>
        <taxon>Arvicolinae</taxon>
        <taxon>Myodes</taxon>
    </lineage>
</organism>
<gene>
    <name evidence="1" type="ORF">U0070_024490</name>
</gene>
<dbReference type="Proteomes" id="UP001488838">
    <property type="component" value="Unassembled WGS sequence"/>
</dbReference>
<reference evidence="1 2" key="1">
    <citation type="journal article" date="2023" name="bioRxiv">
        <title>Conserved and derived expression patterns and positive selection on dental genes reveal complex evolutionary context of ever-growing rodent molars.</title>
        <authorList>
            <person name="Calamari Z.T."/>
            <person name="Song A."/>
            <person name="Cohen E."/>
            <person name="Akter M."/>
            <person name="Roy R.D."/>
            <person name="Hallikas O."/>
            <person name="Christensen M.M."/>
            <person name="Li P."/>
            <person name="Marangoni P."/>
            <person name="Jernvall J."/>
            <person name="Klein O.D."/>
        </authorList>
    </citation>
    <scope>NUCLEOTIDE SEQUENCE [LARGE SCALE GENOMIC DNA]</scope>
    <source>
        <strain evidence="1">V071</strain>
    </source>
</reference>
<evidence type="ECO:0000313" key="2">
    <source>
        <dbReference type="Proteomes" id="UP001488838"/>
    </source>
</evidence>
<protein>
    <recommendedName>
        <fullName evidence="3">Secreted protein</fullName>
    </recommendedName>
</protein>
<evidence type="ECO:0008006" key="3">
    <source>
        <dbReference type="Google" id="ProtNLM"/>
    </source>
</evidence>
<comment type="caution">
    <text evidence="1">The sequence shown here is derived from an EMBL/GenBank/DDBJ whole genome shotgun (WGS) entry which is preliminary data.</text>
</comment>
<dbReference type="AlphaFoldDB" id="A0AAW0IS31"/>